<evidence type="ECO:0000313" key="3">
    <source>
        <dbReference type="Proteomes" id="UP000623172"/>
    </source>
</evidence>
<dbReference type="PROSITE" id="PS50995">
    <property type="entry name" value="HTH_MARR_2"/>
    <property type="match status" value="1"/>
</dbReference>
<dbReference type="SMART" id="SM00529">
    <property type="entry name" value="HTH_DTXR"/>
    <property type="match status" value="1"/>
</dbReference>
<dbReference type="CDD" id="cd00090">
    <property type="entry name" value="HTH_ARSR"/>
    <property type="match status" value="1"/>
</dbReference>
<name>A0A926D6B6_9FIRM</name>
<feature type="domain" description="HTH marR-type" evidence="1">
    <location>
        <begin position="5"/>
        <end position="141"/>
    </location>
</feature>
<evidence type="ECO:0000259" key="1">
    <source>
        <dbReference type="PROSITE" id="PS50995"/>
    </source>
</evidence>
<dbReference type="SMART" id="SM00347">
    <property type="entry name" value="HTH_MARR"/>
    <property type="match status" value="1"/>
</dbReference>
<proteinExistence type="predicted"/>
<organism evidence="2 3">
    <name type="scientific">Gehongia tenuis</name>
    <dbReference type="NCBI Taxonomy" id="2763655"/>
    <lineage>
        <taxon>Bacteria</taxon>
        <taxon>Bacillati</taxon>
        <taxon>Bacillota</taxon>
        <taxon>Clostridia</taxon>
        <taxon>Christensenellales</taxon>
        <taxon>Christensenellaceae</taxon>
        <taxon>Gehongia</taxon>
    </lineage>
</organism>
<dbReference type="GO" id="GO:0006950">
    <property type="term" value="P:response to stress"/>
    <property type="evidence" value="ECO:0007669"/>
    <property type="project" value="TreeGrafter"/>
</dbReference>
<keyword evidence="3" id="KW-1185">Reference proteome</keyword>
<dbReference type="RefSeq" id="WP_249317309.1">
    <property type="nucleotide sequence ID" value="NZ_JACRSR010000005.1"/>
</dbReference>
<dbReference type="PRINTS" id="PR00598">
    <property type="entry name" value="HTHMARR"/>
</dbReference>
<dbReference type="GO" id="GO:0003700">
    <property type="term" value="F:DNA-binding transcription factor activity"/>
    <property type="evidence" value="ECO:0007669"/>
    <property type="project" value="InterPro"/>
</dbReference>
<sequence>MDPEMNGVVRQLMEAFHAFQKLHVEKHGPKIGASRSEITLLLMLHAHGGEKGLKVSQLSRRLDVAPPTVTQMINSLERKGFLERSIDPEDRRAVLVKLTERGSEIMERGRRELMQRFHGLIQYMGPEDAKELARLLNKTAEYMRHRQIKKGEIGDDQV</sequence>
<dbReference type="AlphaFoldDB" id="A0A926D6B6"/>
<dbReference type="InterPro" id="IPR011991">
    <property type="entry name" value="ArsR-like_HTH"/>
</dbReference>
<dbReference type="EMBL" id="JACRSR010000005">
    <property type="protein sequence ID" value="MBC8532194.1"/>
    <property type="molecule type" value="Genomic_DNA"/>
</dbReference>
<comment type="caution">
    <text evidence="2">The sequence shown here is derived from an EMBL/GenBank/DDBJ whole genome shotgun (WGS) entry which is preliminary data.</text>
</comment>
<dbReference type="Proteomes" id="UP000623172">
    <property type="component" value="Unassembled WGS sequence"/>
</dbReference>
<dbReference type="Pfam" id="PF01047">
    <property type="entry name" value="MarR"/>
    <property type="match status" value="1"/>
</dbReference>
<dbReference type="PANTHER" id="PTHR33164:SF43">
    <property type="entry name" value="HTH-TYPE TRANSCRIPTIONAL REPRESSOR YETL"/>
    <property type="match status" value="1"/>
</dbReference>
<dbReference type="InterPro" id="IPR022689">
    <property type="entry name" value="Iron_dep_repressor"/>
</dbReference>
<dbReference type="SUPFAM" id="SSF46785">
    <property type="entry name" value="Winged helix' DNA-binding domain"/>
    <property type="match status" value="1"/>
</dbReference>
<dbReference type="InterPro" id="IPR036390">
    <property type="entry name" value="WH_DNA-bd_sf"/>
</dbReference>
<dbReference type="InterPro" id="IPR039422">
    <property type="entry name" value="MarR/SlyA-like"/>
</dbReference>
<accession>A0A926D6B6</accession>
<dbReference type="Gene3D" id="1.10.10.10">
    <property type="entry name" value="Winged helix-like DNA-binding domain superfamily/Winged helix DNA-binding domain"/>
    <property type="match status" value="1"/>
</dbReference>
<dbReference type="PANTHER" id="PTHR33164">
    <property type="entry name" value="TRANSCRIPTIONAL REGULATOR, MARR FAMILY"/>
    <property type="match status" value="1"/>
</dbReference>
<reference evidence="2" key="1">
    <citation type="submission" date="2020-08" db="EMBL/GenBank/DDBJ databases">
        <title>Genome public.</title>
        <authorList>
            <person name="Liu C."/>
            <person name="Sun Q."/>
        </authorList>
    </citation>
    <scope>NUCLEOTIDE SEQUENCE</scope>
    <source>
        <strain evidence="2">NSJ-53</strain>
    </source>
</reference>
<evidence type="ECO:0000313" key="2">
    <source>
        <dbReference type="EMBL" id="MBC8532194.1"/>
    </source>
</evidence>
<protein>
    <submittedName>
        <fullName evidence="2">MarR family transcriptional regulator</fullName>
    </submittedName>
</protein>
<dbReference type="InterPro" id="IPR000835">
    <property type="entry name" value="HTH_MarR-typ"/>
</dbReference>
<gene>
    <name evidence="2" type="ORF">H8696_10095</name>
</gene>
<dbReference type="InterPro" id="IPR036388">
    <property type="entry name" value="WH-like_DNA-bd_sf"/>
</dbReference>
<dbReference type="GO" id="GO:0046914">
    <property type="term" value="F:transition metal ion binding"/>
    <property type="evidence" value="ECO:0007669"/>
    <property type="project" value="InterPro"/>
</dbReference>